<sequence>MATVCWEESGIPGPVSTVYSTPSPNTFVSSAVTVSLSLSSFLTTSLAGTIVPALLW</sequence>
<dbReference type="AlphaFoldDB" id="A0A0E9PJ51"/>
<protein>
    <submittedName>
        <fullName evidence="1">Uncharacterized protein</fullName>
    </submittedName>
</protein>
<dbReference type="EMBL" id="GBXM01103931">
    <property type="protein sequence ID" value="JAH04646.1"/>
    <property type="molecule type" value="Transcribed_RNA"/>
</dbReference>
<name>A0A0E9PJ51_ANGAN</name>
<organism evidence="1">
    <name type="scientific">Anguilla anguilla</name>
    <name type="common">European freshwater eel</name>
    <name type="synonym">Muraena anguilla</name>
    <dbReference type="NCBI Taxonomy" id="7936"/>
    <lineage>
        <taxon>Eukaryota</taxon>
        <taxon>Metazoa</taxon>
        <taxon>Chordata</taxon>
        <taxon>Craniata</taxon>
        <taxon>Vertebrata</taxon>
        <taxon>Euteleostomi</taxon>
        <taxon>Actinopterygii</taxon>
        <taxon>Neopterygii</taxon>
        <taxon>Teleostei</taxon>
        <taxon>Anguilliformes</taxon>
        <taxon>Anguillidae</taxon>
        <taxon>Anguilla</taxon>
    </lineage>
</organism>
<accession>A0A0E9PJ51</accession>
<proteinExistence type="predicted"/>
<reference evidence="1" key="1">
    <citation type="submission" date="2014-11" db="EMBL/GenBank/DDBJ databases">
        <authorList>
            <person name="Amaro Gonzalez C."/>
        </authorList>
    </citation>
    <scope>NUCLEOTIDE SEQUENCE</scope>
</reference>
<evidence type="ECO:0000313" key="1">
    <source>
        <dbReference type="EMBL" id="JAH04646.1"/>
    </source>
</evidence>
<reference evidence="1" key="2">
    <citation type="journal article" date="2015" name="Fish Shellfish Immunol.">
        <title>Early steps in the European eel (Anguilla anguilla)-Vibrio vulnificus interaction in the gills: Role of the RtxA13 toxin.</title>
        <authorList>
            <person name="Callol A."/>
            <person name="Pajuelo D."/>
            <person name="Ebbesson L."/>
            <person name="Teles M."/>
            <person name="MacKenzie S."/>
            <person name="Amaro C."/>
        </authorList>
    </citation>
    <scope>NUCLEOTIDE SEQUENCE</scope>
</reference>